<name>A0ABS6FCA8_9FIRM</name>
<dbReference type="InterPro" id="IPR001387">
    <property type="entry name" value="Cro/C1-type_HTH"/>
</dbReference>
<accession>A0ABS6FCA8</accession>
<protein>
    <submittedName>
        <fullName evidence="3">Helix-turn-helix domain-containing protein</fullName>
    </submittedName>
</protein>
<dbReference type="InterPro" id="IPR050807">
    <property type="entry name" value="TransReg_Diox_bact_type"/>
</dbReference>
<evidence type="ECO:0000313" key="4">
    <source>
        <dbReference type="Proteomes" id="UP000787672"/>
    </source>
</evidence>
<feature type="domain" description="HTH cro/C1-type" evidence="2">
    <location>
        <begin position="10"/>
        <end position="64"/>
    </location>
</feature>
<evidence type="ECO:0000256" key="1">
    <source>
        <dbReference type="ARBA" id="ARBA00023125"/>
    </source>
</evidence>
<dbReference type="PANTHER" id="PTHR46797:SF1">
    <property type="entry name" value="METHYLPHOSPHONATE SYNTHASE"/>
    <property type="match status" value="1"/>
</dbReference>
<dbReference type="PANTHER" id="PTHR46797">
    <property type="entry name" value="HTH-TYPE TRANSCRIPTIONAL REGULATOR"/>
    <property type="match status" value="1"/>
</dbReference>
<gene>
    <name evidence="3" type="ORF">KQI82_08680</name>
</gene>
<proteinExistence type="predicted"/>
<dbReference type="PROSITE" id="PS50943">
    <property type="entry name" value="HTH_CROC1"/>
    <property type="match status" value="1"/>
</dbReference>
<keyword evidence="1" id="KW-0238">DNA-binding</keyword>
<reference evidence="3 4" key="1">
    <citation type="submission" date="2021-06" db="EMBL/GenBank/DDBJ databases">
        <authorList>
            <person name="Sun Q."/>
            <person name="Li D."/>
        </authorList>
    </citation>
    <scope>NUCLEOTIDE SEQUENCE [LARGE SCALE GENOMIC DNA]</scope>
    <source>
        <strain evidence="3 4">MSJ-2</strain>
    </source>
</reference>
<dbReference type="EMBL" id="JAHLQN010000001">
    <property type="protein sequence ID" value="MBU5626979.1"/>
    <property type="molecule type" value="Genomic_DNA"/>
</dbReference>
<dbReference type="RefSeq" id="WP_216632396.1">
    <property type="nucleotide sequence ID" value="NZ_JAHLQN010000001.1"/>
</dbReference>
<dbReference type="Pfam" id="PF01381">
    <property type="entry name" value="HTH_3"/>
    <property type="match status" value="1"/>
</dbReference>
<organism evidence="3 4">
    <name type="scientific">Dysosmobacter acutus</name>
    <dbReference type="NCBI Taxonomy" id="2841504"/>
    <lineage>
        <taxon>Bacteria</taxon>
        <taxon>Bacillati</taxon>
        <taxon>Bacillota</taxon>
        <taxon>Clostridia</taxon>
        <taxon>Eubacteriales</taxon>
        <taxon>Oscillospiraceae</taxon>
        <taxon>Dysosmobacter</taxon>
    </lineage>
</organism>
<evidence type="ECO:0000313" key="3">
    <source>
        <dbReference type="EMBL" id="MBU5626979.1"/>
    </source>
</evidence>
<keyword evidence="4" id="KW-1185">Reference proteome</keyword>
<comment type="caution">
    <text evidence="3">The sequence shown here is derived from an EMBL/GenBank/DDBJ whole genome shotgun (WGS) entry which is preliminary data.</text>
</comment>
<dbReference type="Proteomes" id="UP000787672">
    <property type="component" value="Unassembled WGS sequence"/>
</dbReference>
<dbReference type="SMART" id="SM00530">
    <property type="entry name" value="HTH_XRE"/>
    <property type="match status" value="1"/>
</dbReference>
<evidence type="ECO:0000259" key="2">
    <source>
        <dbReference type="PROSITE" id="PS50943"/>
    </source>
</evidence>
<dbReference type="CDD" id="cd00093">
    <property type="entry name" value="HTH_XRE"/>
    <property type="match status" value="1"/>
</dbReference>
<sequence length="111" mass="12805">MNYVLLGKRIRDERLMQRLTLEKLAERTDKSINFIGQIERGEGKPSLETLVDIANALGVTVDSLLYDNINANDNSISKEVLSLITSFDDRGKRFILDVVKRYKYFHDINNQ</sequence>